<dbReference type="Gene3D" id="2.160.10.10">
    <property type="entry name" value="Hexapeptide repeat proteins"/>
    <property type="match status" value="1"/>
</dbReference>
<evidence type="ECO:0000256" key="4">
    <source>
        <dbReference type="ARBA" id="ARBA00022915"/>
    </source>
</evidence>
<name>A0A7C0VA62_UNCW3</name>
<gene>
    <name evidence="9" type="primary">dapD</name>
    <name evidence="9" type="ORF">ENF18_03430</name>
</gene>
<dbReference type="NCBIfam" id="TIGR03532">
    <property type="entry name" value="DapD_Ac"/>
    <property type="match status" value="1"/>
</dbReference>
<dbReference type="Gene3D" id="3.30.70.250">
    <property type="entry name" value="Malonyl-CoA ACP transacylase, ACP-binding"/>
    <property type="match status" value="1"/>
</dbReference>
<dbReference type="SUPFAM" id="SSF51161">
    <property type="entry name" value="Trimeric LpxA-like enzymes"/>
    <property type="match status" value="1"/>
</dbReference>
<dbReference type="EMBL" id="DQWE01000164">
    <property type="protein sequence ID" value="HDI82827.1"/>
    <property type="molecule type" value="Genomic_DNA"/>
</dbReference>
<dbReference type="GO" id="GO:0047200">
    <property type="term" value="F:tetrahydrodipicolinate N-acetyltransferase activity"/>
    <property type="evidence" value="ECO:0007669"/>
    <property type="project" value="UniProtKB-UniRule"/>
</dbReference>
<evidence type="ECO:0000256" key="6">
    <source>
        <dbReference type="ARBA" id="ARBA00023315"/>
    </source>
</evidence>
<evidence type="ECO:0000259" key="8">
    <source>
        <dbReference type="Pfam" id="PF08503"/>
    </source>
</evidence>
<evidence type="ECO:0000256" key="3">
    <source>
        <dbReference type="ARBA" id="ARBA00022737"/>
    </source>
</evidence>
<proteinExistence type="predicted"/>
<evidence type="ECO:0000313" key="9">
    <source>
        <dbReference type="EMBL" id="HDI82827.1"/>
    </source>
</evidence>
<keyword evidence="6" id="KW-0012">Acyltransferase</keyword>
<dbReference type="AlphaFoldDB" id="A0A7C0VA62"/>
<evidence type="ECO:0000256" key="5">
    <source>
        <dbReference type="ARBA" id="ARBA00023154"/>
    </source>
</evidence>
<comment type="caution">
    <text evidence="9">The sequence shown here is derived from an EMBL/GenBank/DDBJ whole genome shotgun (WGS) entry which is preliminary data.</text>
</comment>
<dbReference type="Proteomes" id="UP000885847">
    <property type="component" value="Unassembled WGS sequence"/>
</dbReference>
<dbReference type="InterPro" id="IPR019873">
    <property type="entry name" value="DapH"/>
</dbReference>
<dbReference type="GO" id="GO:0009089">
    <property type="term" value="P:lysine biosynthetic process via diaminopimelate"/>
    <property type="evidence" value="ECO:0007669"/>
    <property type="project" value="UniProtKB-UniRule"/>
</dbReference>
<accession>A0A7C0VA62</accession>
<dbReference type="EC" id="2.3.1.89" evidence="7"/>
<organism evidence="9">
    <name type="scientific">candidate division WOR-3 bacterium</name>
    <dbReference type="NCBI Taxonomy" id="2052148"/>
    <lineage>
        <taxon>Bacteria</taxon>
        <taxon>Bacteria division WOR-3</taxon>
    </lineage>
</organism>
<dbReference type="InterPro" id="IPR018357">
    <property type="entry name" value="Hexapep_transf_CS"/>
</dbReference>
<dbReference type="InterPro" id="IPR050179">
    <property type="entry name" value="Trans_hexapeptide_repeat"/>
</dbReference>
<dbReference type="Pfam" id="PF08503">
    <property type="entry name" value="DapH_N"/>
    <property type="match status" value="1"/>
</dbReference>
<keyword evidence="1" id="KW-0028">Amino-acid biosynthesis</keyword>
<protein>
    <recommendedName>
        <fullName evidence="7">2,3,4,5-tetrahydropyridine-2,6-dicarboxylate N-acetyltransferase</fullName>
        <ecNumber evidence="7">2.3.1.89</ecNumber>
    </recommendedName>
</protein>
<sequence>MEYEEIARIISEAEKKTPAIVYLRGEIDEDNAKQSGVKVFKSGDYILIGDWERIKQVIKKTEEIHVELKGRYSALPLADLRRFQARIEPGAIIREGAEIGKDCIIMMGAVINIGAVVGEGTMVDMNAVIGARVIIGKYCHIGAGSVIAGVLEPPSARPVIIEDRVLIGANAVVLEGVRIGRGSIVAAGAVVIEDVPEGVVVAGIPAKVIKKADDVQEDKKSILKELRKR</sequence>
<reference evidence="9" key="1">
    <citation type="journal article" date="2020" name="mSystems">
        <title>Genome- and Community-Level Interaction Insights into Carbon Utilization and Element Cycling Functions of Hydrothermarchaeota in Hydrothermal Sediment.</title>
        <authorList>
            <person name="Zhou Z."/>
            <person name="Liu Y."/>
            <person name="Xu W."/>
            <person name="Pan J."/>
            <person name="Luo Z.H."/>
            <person name="Li M."/>
        </authorList>
    </citation>
    <scope>NUCLEOTIDE SEQUENCE [LARGE SCALE GENOMIC DNA]</scope>
    <source>
        <strain evidence="9">HyVt-102</strain>
    </source>
</reference>
<dbReference type="InterPro" id="IPR001451">
    <property type="entry name" value="Hexapep"/>
</dbReference>
<keyword evidence="2" id="KW-0808">Transferase</keyword>
<dbReference type="PANTHER" id="PTHR43300:SF10">
    <property type="entry name" value="2,3,4,5-TETRAHYDROPYRIDINE-2,6-DICARBOXYLATE N-ACETYLTRANSFERASE"/>
    <property type="match status" value="1"/>
</dbReference>
<dbReference type="Pfam" id="PF14602">
    <property type="entry name" value="Hexapep_2"/>
    <property type="match status" value="2"/>
</dbReference>
<dbReference type="Pfam" id="PF00132">
    <property type="entry name" value="Hexapep"/>
    <property type="match status" value="1"/>
</dbReference>
<keyword evidence="5" id="KW-0457">Lysine biosynthesis</keyword>
<dbReference type="CDD" id="cd03350">
    <property type="entry name" value="LbH_THP_succinylT"/>
    <property type="match status" value="1"/>
</dbReference>
<dbReference type="InterPro" id="IPR013710">
    <property type="entry name" value="DapH_N"/>
</dbReference>
<keyword evidence="4" id="KW-0220">Diaminopimelate biosynthesis</keyword>
<dbReference type="PROSITE" id="PS00101">
    <property type="entry name" value="HEXAPEP_TRANSFERASES"/>
    <property type="match status" value="1"/>
</dbReference>
<evidence type="ECO:0000256" key="1">
    <source>
        <dbReference type="ARBA" id="ARBA00022605"/>
    </source>
</evidence>
<evidence type="ECO:0000256" key="2">
    <source>
        <dbReference type="ARBA" id="ARBA00022679"/>
    </source>
</evidence>
<keyword evidence="3" id="KW-0677">Repeat</keyword>
<dbReference type="GO" id="GO:0019877">
    <property type="term" value="P:diaminopimelate biosynthetic process"/>
    <property type="evidence" value="ECO:0007669"/>
    <property type="project" value="UniProtKB-KW"/>
</dbReference>
<dbReference type="PANTHER" id="PTHR43300">
    <property type="entry name" value="ACETYLTRANSFERASE"/>
    <property type="match status" value="1"/>
</dbReference>
<feature type="domain" description="2,3,4,5-tetrahydropyridine-2,6-dicarboxylate N-acetyltransferase N-terminal" evidence="8">
    <location>
        <begin position="1"/>
        <end position="80"/>
    </location>
</feature>
<dbReference type="InterPro" id="IPR011004">
    <property type="entry name" value="Trimer_LpxA-like_sf"/>
</dbReference>
<evidence type="ECO:0000256" key="7">
    <source>
        <dbReference type="NCBIfam" id="TIGR03532"/>
    </source>
</evidence>